<proteinExistence type="predicted"/>
<reference evidence="1" key="1">
    <citation type="journal article" date="2014" name="Front. Microbiol.">
        <title>High frequency of phylogenetically diverse reductive dehalogenase-homologous genes in deep subseafloor sedimentary metagenomes.</title>
        <authorList>
            <person name="Kawai M."/>
            <person name="Futagami T."/>
            <person name="Toyoda A."/>
            <person name="Takaki Y."/>
            <person name="Nishi S."/>
            <person name="Hori S."/>
            <person name="Arai W."/>
            <person name="Tsubouchi T."/>
            <person name="Morono Y."/>
            <person name="Uchiyama I."/>
            <person name="Ito T."/>
            <person name="Fujiyama A."/>
            <person name="Inagaki F."/>
            <person name="Takami H."/>
        </authorList>
    </citation>
    <scope>NUCLEOTIDE SEQUENCE</scope>
    <source>
        <strain evidence="1">Expedition CK06-06</strain>
    </source>
</reference>
<protein>
    <submittedName>
        <fullName evidence="1">Uncharacterized protein</fullName>
    </submittedName>
</protein>
<evidence type="ECO:0000313" key="1">
    <source>
        <dbReference type="EMBL" id="GAI37438.1"/>
    </source>
</evidence>
<name>X1N1J5_9ZZZZ</name>
<dbReference type="EMBL" id="BARV01023499">
    <property type="protein sequence ID" value="GAI37438.1"/>
    <property type="molecule type" value="Genomic_DNA"/>
</dbReference>
<dbReference type="AlphaFoldDB" id="X1N1J5"/>
<sequence>MTMSEQELKVDSPKLNWVVPKELGIPADSLRLRLDFYHQATTITFFQDEIVVTKLVD</sequence>
<organism evidence="1">
    <name type="scientific">marine sediment metagenome</name>
    <dbReference type="NCBI Taxonomy" id="412755"/>
    <lineage>
        <taxon>unclassified sequences</taxon>
        <taxon>metagenomes</taxon>
        <taxon>ecological metagenomes</taxon>
    </lineage>
</organism>
<gene>
    <name evidence="1" type="ORF">S06H3_38540</name>
</gene>
<accession>X1N1J5</accession>
<comment type="caution">
    <text evidence="1">The sequence shown here is derived from an EMBL/GenBank/DDBJ whole genome shotgun (WGS) entry which is preliminary data.</text>
</comment>
<feature type="non-terminal residue" evidence="1">
    <location>
        <position position="57"/>
    </location>
</feature>